<dbReference type="GO" id="GO:0015679">
    <property type="term" value="P:plasma membrane copper ion transport"/>
    <property type="evidence" value="ECO:0007669"/>
    <property type="project" value="TreeGrafter"/>
</dbReference>
<sequence length="351" mass="35771">MVGVLVVAVVAAVAGAGVARLGPGTPREAGPGSGTAYRPSTAPVERRTLTARTQVPATLGYAGARHVVNRAAGTFTRLPAVGAVIREGRALYRVDGRPVILLYGPVPAYRTLSYGMRGRDVAALNKALGRLGYAEDPVSKSRYFGLGTRYALKRLQDATGLPETGELPLGQAAFLPSALRVTSVAAVPGAPAQPGQKVLAGTSTTPVVTVDLPASQQTEVRRGDRVTITLPDGKTTPGRVTSVGTVATALKPEAAATIPVTVTPARPRALGRLDRAPAQVGIVTGKAENALVVPVTALLAQAGGRYSVEVATARGRHLVPVTPGLFDTAGGLVQVTAPGLSPGQHVVVPAA</sequence>
<evidence type="ECO:0000259" key="3">
    <source>
        <dbReference type="Pfam" id="PF01471"/>
    </source>
</evidence>
<dbReference type="Proteomes" id="UP000265768">
    <property type="component" value="Unassembled WGS sequence"/>
</dbReference>
<dbReference type="InterPro" id="IPR002477">
    <property type="entry name" value="Peptidoglycan-bd-like"/>
</dbReference>
<evidence type="ECO:0000256" key="2">
    <source>
        <dbReference type="SAM" id="MobiDB-lite"/>
    </source>
</evidence>
<gene>
    <name evidence="4" type="ORF">D5H75_09400</name>
</gene>
<protein>
    <recommendedName>
        <fullName evidence="3">Peptidoglycan binding-like domain-containing protein</fullName>
    </recommendedName>
</protein>
<feature type="region of interest" description="Disordered" evidence="2">
    <location>
        <begin position="22"/>
        <end position="43"/>
    </location>
</feature>
<dbReference type="GO" id="GO:0030313">
    <property type="term" value="C:cell envelope"/>
    <property type="evidence" value="ECO:0007669"/>
    <property type="project" value="TreeGrafter"/>
</dbReference>
<dbReference type="EMBL" id="QZEY01000003">
    <property type="protein sequence ID" value="RJL33067.1"/>
    <property type="molecule type" value="Genomic_DNA"/>
</dbReference>
<dbReference type="RefSeq" id="WP_119926026.1">
    <property type="nucleotide sequence ID" value="NZ_QZEY01000003.1"/>
</dbReference>
<evidence type="ECO:0000256" key="1">
    <source>
        <dbReference type="ARBA" id="ARBA00022448"/>
    </source>
</evidence>
<dbReference type="PANTHER" id="PTHR30097">
    <property type="entry name" value="CATION EFFLUX SYSTEM PROTEIN CUSB"/>
    <property type="match status" value="1"/>
</dbReference>
<evidence type="ECO:0000313" key="4">
    <source>
        <dbReference type="EMBL" id="RJL33067.1"/>
    </source>
</evidence>
<keyword evidence="5" id="KW-1185">Reference proteome</keyword>
<dbReference type="GO" id="GO:0060003">
    <property type="term" value="P:copper ion export"/>
    <property type="evidence" value="ECO:0007669"/>
    <property type="project" value="TreeGrafter"/>
</dbReference>
<accession>A0A3A4B426</accession>
<dbReference type="OrthoDB" id="3268648at2"/>
<dbReference type="Gene3D" id="2.40.420.20">
    <property type="match status" value="1"/>
</dbReference>
<dbReference type="Pfam" id="PF01471">
    <property type="entry name" value="PG_binding_1"/>
    <property type="match status" value="1"/>
</dbReference>
<organism evidence="4 5">
    <name type="scientific">Bailinhaonella thermotolerans</name>
    <dbReference type="NCBI Taxonomy" id="1070861"/>
    <lineage>
        <taxon>Bacteria</taxon>
        <taxon>Bacillati</taxon>
        <taxon>Actinomycetota</taxon>
        <taxon>Actinomycetes</taxon>
        <taxon>Streptosporangiales</taxon>
        <taxon>Streptosporangiaceae</taxon>
        <taxon>Bailinhaonella</taxon>
    </lineage>
</organism>
<proteinExistence type="predicted"/>
<feature type="domain" description="Peptidoglycan binding-like" evidence="3">
    <location>
        <begin position="117"/>
        <end position="167"/>
    </location>
</feature>
<dbReference type="SUPFAM" id="SSF47090">
    <property type="entry name" value="PGBD-like"/>
    <property type="match status" value="1"/>
</dbReference>
<dbReference type="InterPro" id="IPR036366">
    <property type="entry name" value="PGBDSf"/>
</dbReference>
<name>A0A3A4B426_9ACTN</name>
<dbReference type="PANTHER" id="PTHR30097:SF4">
    <property type="entry name" value="SLR6042 PROTEIN"/>
    <property type="match status" value="1"/>
</dbReference>
<comment type="caution">
    <text evidence="4">The sequence shown here is derived from an EMBL/GenBank/DDBJ whole genome shotgun (WGS) entry which is preliminary data.</text>
</comment>
<keyword evidence="1" id="KW-0813">Transport</keyword>
<dbReference type="InterPro" id="IPR036365">
    <property type="entry name" value="PGBD-like_sf"/>
</dbReference>
<evidence type="ECO:0000313" key="5">
    <source>
        <dbReference type="Proteomes" id="UP000265768"/>
    </source>
</evidence>
<dbReference type="Gene3D" id="1.10.101.10">
    <property type="entry name" value="PGBD-like superfamily/PGBD"/>
    <property type="match status" value="1"/>
</dbReference>
<dbReference type="AlphaFoldDB" id="A0A3A4B426"/>
<reference evidence="4 5" key="1">
    <citation type="submission" date="2018-09" db="EMBL/GenBank/DDBJ databases">
        <title>YIM 75507 draft genome.</title>
        <authorList>
            <person name="Tang S."/>
            <person name="Feng Y."/>
        </authorList>
    </citation>
    <scope>NUCLEOTIDE SEQUENCE [LARGE SCALE GENOMIC DNA]</scope>
    <source>
        <strain evidence="4 5">YIM 75507</strain>
    </source>
</reference>
<dbReference type="InterPro" id="IPR051909">
    <property type="entry name" value="MFP_Cation_Efflux"/>
</dbReference>